<dbReference type="HOGENOM" id="CLU_2342166_0_0_7"/>
<feature type="compositionally biased region" description="Polar residues" evidence="1">
    <location>
        <begin position="11"/>
        <end position="24"/>
    </location>
</feature>
<proteinExistence type="predicted"/>
<protein>
    <submittedName>
        <fullName evidence="2">Uncharacterized protein</fullName>
    </submittedName>
</protein>
<accession>E1QGX8</accession>
<evidence type="ECO:0000313" key="2">
    <source>
        <dbReference type="EMBL" id="ADK84821.1"/>
    </source>
</evidence>
<reference evidence="2 3" key="1">
    <citation type="journal article" date="2010" name="Stand. Genomic Sci.">
        <title>Complete genome sequence of Desulfarculus baarsii type strain (2st14).</title>
        <authorList>
            <person name="Sun H."/>
            <person name="Spring S."/>
            <person name="Lapidus A."/>
            <person name="Davenport K."/>
            <person name="Del Rio T.G."/>
            <person name="Tice H."/>
            <person name="Nolan M."/>
            <person name="Copeland A."/>
            <person name="Cheng J.F."/>
            <person name="Lucas S."/>
            <person name="Tapia R."/>
            <person name="Goodwin L."/>
            <person name="Pitluck S."/>
            <person name="Ivanova N."/>
            <person name="Pagani I."/>
            <person name="Mavromatis K."/>
            <person name="Ovchinnikova G."/>
            <person name="Pati A."/>
            <person name="Chen A."/>
            <person name="Palaniappan K."/>
            <person name="Hauser L."/>
            <person name="Chang Y.J."/>
            <person name="Jeffries C.D."/>
            <person name="Detter J.C."/>
            <person name="Han C."/>
            <person name="Rohde M."/>
            <person name="Brambilla E."/>
            <person name="Goker M."/>
            <person name="Woyke T."/>
            <person name="Bristow J."/>
            <person name="Eisen J.A."/>
            <person name="Markowitz V."/>
            <person name="Hugenholtz P."/>
            <person name="Kyrpides N.C."/>
            <person name="Klenk H.P."/>
            <person name="Land M."/>
        </authorList>
    </citation>
    <scope>NUCLEOTIDE SEQUENCE [LARGE SCALE GENOMIC DNA]</scope>
    <source>
        <strain evidence="3">ATCC 33931 / DSM 2075 / LMG 7858 / VKM B-1802 / 2st14</strain>
    </source>
</reference>
<evidence type="ECO:0000256" key="1">
    <source>
        <dbReference type="SAM" id="MobiDB-lite"/>
    </source>
</evidence>
<keyword evidence="3" id="KW-1185">Reference proteome</keyword>
<feature type="region of interest" description="Disordered" evidence="1">
    <location>
        <begin position="1"/>
        <end position="29"/>
    </location>
</feature>
<dbReference type="KEGG" id="dbr:Deba_1453"/>
<dbReference type="Proteomes" id="UP000009047">
    <property type="component" value="Chromosome"/>
</dbReference>
<evidence type="ECO:0000313" key="3">
    <source>
        <dbReference type="Proteomes" id="UP000009047"/>
    </source>
</evidence>
<name>E1QGX8_DESB2</name>
<feature type="region of interest" description="Disordered" evidence="1">
    <location>
        <begin position="40"/>
        <end position="59"/>
    </location>
</feature>
<sequence>MKPVVPLSRLLQPTNPPTAKSQSAFWGAPDKTRVIPSNAADISSAGQSRARATAGPRVADRGEAEARLLFARSQIVGEPARAMAAQANLSGRPHAGC</sequence>
<organism evidence="2 3">
    <name type="scientific">Desulfarculus baarsii (strain ATCC 33931 / DSM 2075 / LMG 7858 / VKM B-1802 / 2st14)</name>
    <dbReference type="NCBI Taxonomy" id="644282"/>
    <lineage>
        <taxon>Bacteria</taxon>
        <taxon>Pseudomonadati</taxon>
        <taxon>Thermodesulfobacteriota</taxon>
        <taxon>Desulfarculia</taxon>
        <taxon>Desulfarculales</taxon>
        <taxon>Desulfarculaceae</taxon>
        <taxon>Desulfarculus</taxon>
    </lineage>
</organism>
<gene>
    <name evidence="2" type="ordered locus">Deba_1453</name>
</gene>
<dbReference type="EMBL" id="CP002085">
    <property type="protein sequence ID" value="ADK84821.1"/>
    <property type="molecule type" value="Genomic_DNA"/>
</dbReference>
<dbReference type="AlphaFoldDB" id="E1QGX8"/>